<dbReference type="InterPro" id="IPR052728">
    <property type="entry name" value="O2_lipid_transport_reg"/>
</dbReference>
<feature type="transmembrane region" description="Helical" evidence="1">
    <location>
        <begin position="385"/>
        <end position="403"/>
    </location>
</feature>
<proteinExistence type="predicted"/>
<keyword evidence="2" id="KW-0732">Signal</keyword>
<dbReference type="SMART" id="SM00703">
    <property type="entry name" value="NRF"/>
    <property type="match status" value="1"/>
</dbReference>
<feature type="transmembrane region" description="Helical" evidence="1">
    <location>
        <begin position="445"/>
        <end position="465"/>
    </location>
</feature>
<dbReference type="InterPro" id="IPR006621">
    <property type="entry name" value="Nose-resist-to-fluoxetine_N"/>
</dbReference>
<evidence type="ECO:0000259" key="3">
    <source>
        <dbReference type="SMART" id="SM00703"/>
    </source>
</evidence>
<protein>
    <recommendedName>
        <fullName evidence="3">Nose resistant-to-fluoxetine protein N-terminal domain-containing protein</fullName>
    </recommendedName>
</protein>
<reference evidence="4" key="1">
    <citation type="submission" date="2022-01" db="EMBL/GenBank/DDBJ databases">
        <authorList>
            <person name="King R."/>
        </authorList>
    </citation>
    <scope>NUCLEOTIDE SEQUENCE</scope>
</reference>
<dbReference type="GO" id="GO:0016747">
    <property type="term" value="F:acyltransferase activity, transferring groups other than amino-acyl groups"/>
    <property type="evidence" value="ECO:0007669"/>
    <property type="project" value="InterPro"/>
</dbReference>
<accession>A0A9N9WRS1</accession>
<gene>
    <name evidence="4" type="ORF">CHIRRI_LOCUS5556</name>
</gene>
<dbReference type="PANTHER" id="PTHR11161:SF4">
    <property type="entry name" value="DROP DEAD"/>
    <property type="match status" value="1"/>
</dbReference>
<dbReference type="Proteomes" id="UP001153620">
    <property type="component" value="Chromosome 2"/>
</dbReference>
<feature type="transmembrane region" description="Helical" evidence="1">
    <location>
        <begin position="621"/>
        <end position="642"/>
    </location>
</feature>
<feature type="chain" id="PRO_5040140350" description="Nose resistant-to-fluoxetine protein N-terminal domain-containing protein" evidence="2">
    <location>
        <begin position="25"/>
        <end position="705"/>
    </location>
</feature>
<reference evidence="4" key="2">
    <citation type="submission" date="2022-10" db="EMBL/GenBank/DDBJ databases">
        <authorList>
            <consortium name="ENA_rothamsted_submissions"/>
            <consortium name="culmorum"/>
            <person name="King R."/>
        </authorList>
    </citation>
    <scope>NUCLEOTIDE SEQUENCE</scope>
</reference>
<name>A0A9N9WRS1_9DIPT</name>
<dbReference type="AlphaFoldDB" id="A0A9N9WRS1"/>
<keyword evidence="1" id="KW-0812">Transmembrane</keyword>
<dbReference type="InterPro" id="IPR002656">
    <property type="entry name" value="Acyl_transf_3_dom"/>
</dbReference>
<keyword evidence="1" id="KW-1133">Transmembrane helix</keyword>
<sequence>MSAKQQNNLWNLIIILSLLPLIKSHNDASGLNFSKSCDNQENVESNLLNFSHKSGDEFNFKFDYSEFSLNFTSDEISSECRNSIEVLEQRAKLLDLNALKILDASAKIGSGILKGNINNLGDFDECLESKVENFQGKYCLAEIQFEIHTHVKHFKRLILADEPYKNELDDITHILPRTSTILWGVCMPSTCSYKELEVALRNTIEHKFGKYLISVQMKVKEHNCQVQEEFSWINVSNGTKLTIALFLLLLILSCVATVYDLNSLKSQKNEVLTAFSMNKNFKEIMSTDISPREIPSLHGIRILNSLMLILGHKSMGVFFQPLVNKANASEVYNSYASIPLRATFLHTEIFLMLSGLLLTHSLVGKLNRGRRIDIVKEIAARYFRFMPPVITLMLISTFILPLLGNGPLWPDSVISQVDICKKNGWMNLLMIQNWFGFENICNFNLHHVGTDFIIFMASLPIIVYLHKFPKYNMTIILVLGVLSTIARGYVTYVTDVMIYIKFGSTTKQMMNTANFMYGIPPYRFTSYSIGIVMGYILRNQKPQKLGSKIVNLGWIAATSAIVLIGILATYVHVAYTPLNMAIFSALTPNLFCAFFAWIIYVSHHQSGNIFTRIFEWKYFKVTSALSYGIYLLQFQIFAYIIGTIRGPVYFTAYNQMFHLNELLLIFIGAFLMTLLVELPFGNLKKIIFDKTAPEKINTTKSDKEE</sequence>
<dbReference type="Pfam" id="PF20146">
    <property type="entry name" value="NRF"/>
    <property type="match status" value="1"/>
</dbReference>
<dbReference type="PANTHER" id="PTHR11161">
    <property type="entry name" value="O-ACYLTRANSFERASE"/>
    <property type="match status" value="1"/>
</dbReference>
<feature type="transmembrane region" description="Helical" evidence="1">
    <location>
        <begin position="520"/>
        <end position="537"/>
    </location>
</feature>
<organism evidence="4 5">
    <name type="scientific">Chironomus riparius</name>
    <dbReference type="NCBI Taxonomy" id="315576"/>
    <lineage>
        <taxon>Eukaryota</taxon>
        <taxon>Metazoa</taxon>
        <taxon>Ecdysozoa</taxon>
        <taxon>Arthropoda</taxon>
        <taxon>Hexapoda</taxon>
        <taxon>Insecta</taxon>
        <taxon>Pterygota</taxon>
        <taxon>Neoptera</taxon>
        <taxon>Endopterygota</taxon>
        <taxon>Diptera</taxon>
        <taxon>Nematocera</taxon>
        <taxon>Chironomoidea</taxon>
        <taxon>Chironomidae</taxon>
        <taxon>Chironominae</taxon>
        <taxon>Chironomus</taxon>
    </lineage>
</organism>
<feature type="transmembrane region" description="Helical" evidence="1">
    <location>
        <begin position="477"/>
        <end position="500"/>
    </location>
</feature>
<evidence type="ECO:0000313" key="5">
    <source>
        <dbReference type="Proteomes" id="UP001153620"/>
    </source>
</evidence>
<feature type="domain" description="Nose resistant-to-fluoxetine protein N-terminal" evidence="3">
    <location>
        <begin position="77"/>
        <end position="226"/>
    </location>
</feature>
<feature type="transmembrane region" description="Helical" evidence="1">
    <location>
        <begin position="549"/>
        <end position="575"/>
    </location>
</feature>
<dbReference type="Pfam" id="PF01757">
    <property type="entry name" value="Acyl_transf_3"/>
    <property type="match status" value="1"/>
</dbReference>
<feature type="transmembrane region" description="Helical" evidence="1">
    <location>
        <begin position="241"/>
        <end position="259"/>
    </location>
</feature>
<keyword evidence="5" id="KW-1185">Reference proteome</keyword>
<keyword evidence="1" id="KW-0472">Membrane</keyword>
<dbReference type="OrthoDB" id="8196286at2759"/>
<feature type="transmembrane region" description="Helical" evidence="1">
    <location>
        <begin position="662"/>
        <end position="680"/>
    </location>
</feature>
<evidence type="ECO:0000256" key="2">
    <source>
        <dbReference type="SAM" id="SignalP"/>
    </source>
</evidence>
<feature type="transmembrane region" description="Helical" evidence="1">
    <location>
        <begin position="343"/>
        <end position="364"/>
    </location>
</feature>
<dbReference type="EMBL" id="OU895878">
    <property type="protein sequence ID" value="CAG9802650.1"/>
    <property type="molecule type" value="Genomic_DNA"/>
</dbReference>
<feature type="signal peptide" evidence="2">
    <location>
        <begin position="1"/>
        <end position="24"/>
    </location>
</feature>
<evidence type="ECO:0000256" key="1">
    <source>
        <dbReference type="SAM" id="Phobius"/>
    </source>
</evidence>
<evidence type="ECO:0000313" key="4">
    <source>
        <dbReference type="EMBL" id="CAG9802650.1"/>
    </source>
</evidence>
<feature type="transmembrane region" description="Helical" evidence="1">
    <location>
        <begin position="581"/>
        <end position="600"/>
    </location>
</feature>